<dbReference type="AlphaFoldDB" id="A0A0F9V6P2"/>
<reference evidence="1" key="1">
    <citation type="journal article" date="2015" name="Nature">
        <title>Complex archaea that bridge the gap between prokaryotes and eukaryotes.</title>
        <authorList>
            <person name="Spang A."/>
            <person name="Saw J.H."/>
            <person name="Jorgensen S.L."/>
            <person name="Zaremba-Niedzwiedzka K."/>
            <person name="Martijn J."/>
            <person name="Lind A.E."/>
            <person name="van Eijk R."/>
            <person name="Schleper C."/>
            <person name="Guy L."/>
            <person name="Ettema T.J."/>
        </authorList>
    </citation>
    <scope>NUCLEOTIDE SEQUENCE</scope>
</reference>
<accession>A0A0F9V6P2</accession>
<name>A0A0F9V6P2_9ZZZZ</name>
<protein>
    <submittedName>
        <fullName evidence="1">Uncharacterized protein</fullName>
    </submittedName>
</protein>
<gene>
    <name evidence="1" type="ORF">LCGC14_0443820</name>
</gene>
<sequence length="81" mass="9378">MTTKPMADQYRDIETRRDVDRQADFTVGNCARCGDDHEGLSVVTFFRPIEDHEDGFEWIWWAECPTTGDPILICEKPKEAD</sequence>
<evidence type="ECO:0000313" key="1">
    <source>
        <dbReference type="EMBL" id="KKN69206.1"/>
    </source>
</evidence>
<proteinExistence type="predicted"/>
<dbReference type="EMBL" id="LAZR01000431">
    <property type="protein sequence ID" value="KKN69206.1"/>
    <property type="molecule type" value="Genomic_DNA"/>
</dbReference>
<organism evidence="1">
    <name type="scientific">marine sediment metagenome</name>
    <dbReference type="NCBI Taxonomy" id="412755"/>
    <lineage>
        <taxon>unclassified sequences</taxon>
        <taxon>metagenomes</taxon>
        <taxon>ecological metagenomes</taxon>
    </lineage>
</organism>
<comment type="caution">
    <text evidence="1">The sequence shown here is derived from an EMBL/GenBank/DDBJ whole genome shotgun (WGS) entry which is preliminary data.</text>
</comment>